<dbReference type="GeneID" id="92006785"/>
<feature type="region of interest" description="Disordered" evidence="1">
    <location>
        <begin position="781"/>
        <end position="833"/>
    </location>
</feature>
<evidence type="ECO:0000256" key="1">
    <source>
        <dbReference type="SAM" id="MobiDB-lite"/>
    </source>
</evidence>
<feature type="compositionally biased region" description="Polar residues" evidence="1">
    <location>
        <begin position="804"/>
        <end position="814"/>
    </location>
</feature>
<dbReference type="PANTHER" id="PTHR33112">
    <property type="entry name" value="DOMAIN PROTEIN, PUTATIVE-RELATED"/>
    <property type="match status" value="1"/>
</dbReference>
<proteinExistence type="predicted"/>
<dbReference type="RefSeq" id="XP_066636748.1">
    <property type="nucleotide sequence ID" value="XM_066774181.1"/>
</dbReference>
<dbReference type="InterPro" id="IPR010730">
    <property type="entry name" value="HET"/>
</dbReference>
<keyword evidence="4" id="KW-1185">Reference proteome</keyword>
<organism evidence="3 4">
    <name type="scientific">Diplodia seriata</name>
    <dbReference type="NCBI Taxonomy" id="420778"/>
    <lineage>
        <taxon>Eukaryota</taxon>
        <taxon>Fungi</taxon>
        <taxon>Dikarya</taxon>
        <taxon>Ascomycota</taxon>
        <taxon>Pezizomycotina</taxon>
        <taxon>Dothideomycetes</taxon>
        <taxon>Dothideomycetes incertae sedis</taxon>
        <taxon>Botryosphaeriales</taxon>
        <taxon>Botryosphaeriaceae</taxon>
        <taxon>Diplodia</taxon>
    </lineage>
</organism>
<comment type="caution">
    <text evidence="3">The sequence shown here is derived from an EMBL/GenBank/DDBJ whole genome shotgun (WGS) entry which is preliminary data.</text>
</comment>
<dbReference type="PANTHER" id="PTHR33112:SF16">
    <property type="entry name" value="HETEROKARYON INCOMPATIBILITY DOMAIN-CONTAINING PROTEIN"/>
    <property type="match status" value="1"/>
</dbReference>
<feature type="compositionally biased region" description="Low complexity" evidence="1">
    <location>
        <begin position="781"/>
        <end position="795"/>
    </location>
</feature>
<dbReference type="Pfam" id="PF06985">
    <property type="entry name" value="HET"/>
    <property type="match status" value="1"/>
</dbReference>
<reference evidence="3 4" key="1">
    <citation type="submission" date="2024-02" db="EMBL/GenBank/DDBJ databases">
        <title>De novo assembly and annotation of 12 fungi associated with fruit tree decline syndrome in Ontario, Canada.</title>
        <authorList>
            <person name="Sulman M."/>
            <person name="Ellouze W."/>
            <person name="Ilyukhin E."/>
        </authorList>
    </citation>
    <scope>NUCLEOTIDE SEQUENCE [LARGE SCALE GENOMIC DNA]</scope>
    <source>
        <strain evidence="3 4">FDS-637</strain>
    </source>
</reference>
<dbReference type="EMBL" id="JAJVCZ030000002">
    <property type="protein sequence ID" value="KAL0263719.1"/>
    <property type="molecule type" value="Genomic_DNA"/>
</dbReference>
<gene>
    <name evidence="3" type="ORF">SLS55_002700</name>
</gene>
<evidence type="ECO:0000259" key="2">
    <source>
        <dbReference type="Pfam" id="PF06985"/>
    </source>
</evidence>
<feature type="domain" description="Heterokaryon incompatibility" evidence="2">
    <location>
        <begin position="232"/>
        <end position="388"/>
    </location>
</feature>
<evidence type="ECO:0000313" key="3">
    <source>
        <dbReference type="EMBL" id="KAL0263719.1"/>
    </source>
</evidence>
<dbReference type="Proteomes" id="UP001430584">
    <property type="component" value="Unassembled WGS sequence"/>
</dbReference>
<name>A0ABR3CSX2_9PEZI</name>
<protein>
    <recommendedName>
        <fullName evidence="2">Heterokaryon incompatibility domain-containing protein</fullName>
    </recommendedName>
</protein>
<accession>A0ABR3CSX2</accession>
<evidence type="ECO:0000313" key="4">
    <source>
        <dbReference type="Proteomes" id="UP001430584"/>
    </source>
</evidence>
<sequence>MDSESSDPLLATHLCDHCHVIRLDDFDPTDECLTQVSTRKTSKHGCGLVKDGLKHFYRPLEFSMEDSLPDLPTLQRSSRAGCAFCCLLLAAVKETVSRPDVDAGDRVTICNLQYEWCLCPYRVRYRLRTLAVSIRLGEEDHDVFFQLSSPQGSDCALFLKIPEDPPQFDHPLSERAAASMKSWLSSCVETCHPLPDTYPLPTRLIDVGEPEGKEPRLVETSAMADQGPTPKFAALSYCWGPPTDRTLRTEHGSIQSHSEEIKLQRFPRTVRDAILVTRALDLQYLWVDALCIIQNDAEDWATEASRMCDVYRNAYVTLVPFTSESCDDGFLDHRSSRPSIEIPFASSTSPSIAGSYSLHAALPHRDHYWYGADVTRSQWRTRGWTMQEENLSLRKLMFGLDRTVFECASASNWDREPAGTPQRSEELSLTPALPLPAAHKLWLEQTTAYTDRAFTNPTDKLPAVAGYAQLFQSHFARDNPDEQYVAGLWLSTIHAGLLWHHVPSDDDASVPPSFAALLARLREPPYVAPSWSWAATDQQLTGGSRAYDEVFGRAPACAVVEAKSTPSVETNSSAAAFGALKAAHLSLRGRCVALPHKDSAAASSGGLELKTGKDYFGYVTWKLRYEGDETRGRQQMLCLLDWNEGPAVGTHGDAGFCGRASNHTLITGTPSPLLTNRLYLLTFPASAASNNSRGAKLNTRFLDLKSKIQAHLTTLQNNLLLISELDGPSTAVKNNVPEELNKGLELQINKLQEITTSLYVRMRLHHKPMHQRERLLHLTANNADGKGGDAAAPATKPTPPTPQQSPIKDQSPLQAATGFEPHHHDPPLTTSSSIFPDDIYNDDAGDVFDLPFDWCGTATESADPFPGWFDPTMDIGMRKWWLRLDDDDGFNSTGISYEDPLFN</sequence>